<gene>
    <name evidence="3" type="ORF">GCM10023094_07340</name>
</gene>
<evidence type="ECO:0000256" key="1">
    <source>
        <dbReference type="ARBA" id="ARBA00004948"/>
    </source>
</evidence>
<organism evidence="3 4">
    <name type="scientific">Rhodococcus olei</name>
    <dbReference type="NCBI Taxonomy" id="2161675"/>
    <lineage>
        <taxon>Bacteria</taxon>
        <taxon>Bacillati</taxon>
        <taxon>Actinomycetota</taxon>
        <taxon>Actinomycetes</taxon>
        <taxon>Mycobacteriales</taxon>
        <taxon>Nocardiaceae</taxon>
        <taxon>Rhodococcus</taxon>
    </lineage>
</organism>
<evidence type="ECO:0000259" key="2">
    <source>
        <dbReference type="Pfam" id="PF03070"/>
    </source>
</evidence>
<dbReference type="PANTHER" id="PTHR43198">
    <property type="entry name" value="BIFUNCTIONAL TH2 PROTEIN"/>
    <property type="match status" value="1"/>
</dbReference>
<dbReference type="Gene3D" id="1.20.910.10">
    <property type="entry name" value="Heme oxygenase-like"/>
    <property type="match status" value="1"/>
</dbReference>
<dbReference type="EMBL" id="BAABFB010000019">
    <property type="protein sequence ID" value="GAA4473533.1"/>
    <property type="molecule type" value="Genomic_DNA"/>
</dbReference>
<evidence type="ECO:0000313" key="4">
    <source>
        <dbReference type="Proteomes" id="UP001501183"/>
    </source>
</evidence>
<dbReference type="PANTHER" id="PTHR43198:SF5">
    <property type="entry name" value="BIFUNCTIONAL TENA-E PROTEIN"/>
    <property type="match status" value="1"/>
</dbReference>
<proteinExistence type="predicted"/>
<dbReference type="InterPro" id="IPR016084">
    <property type="entry name" value="Haem_Oase-like_multi-hlx"/>
</dbReference>
<dbReference type="RefSeq" id="WP_345342291.1">
    <property type="nucleotide sequence ID" value="NZ_BAABFB010000019.1"/>
</dbReference>
<sequence>MSRARALVDGEADRWRQLAEHPFVLATADGTLAAESFNRWLLEDHAFVVEFRRFLAGVLTLAPDERSRDVLAGGIAALTPELDLFRAELDARGLGRDGYRPSLGCASYTSFMLASLHDGYEIASTVLYGVEKAYLDAWTTVRERAAAADSRYRSFIDNWSAPPFANYVADLGELLGAGEPTPAQRAAFGRVAEFEVQFWDGCTS</sequence>
<feature type="domain" description="Thiaminase-2/PQQC" evidence="2">
    <location>
        <begin position="15"/>
        <end position="200"/>
    </location>
</feature>
<keyword evidence="4" id="KW-1185">Reference proteome</keyword>
<name>A0ABP8NX23_9NOCA</name>
<dbReference type="InterPro" id="IPR050967">
    <property type="entry name" value="Thiamine_Salvage_TenA"/>
</dbReference>
<comment type="pathway">
    <text evidence="1">Cofactor biosynthesis; thiamine diphosphate biosynthesis.</text>
</comment>
<dbReference type="InterPro" id="IPR004305">
    <property type="entry name" value="Thiaminase-2/PQQC"/>
</dbReference>
<dbReference type="SUPFAM" id="SSF48613">
    <property type="entry name" value="Heme oxygenase-like"/>
    <property type="match status" value="1"/>
</dbReference>
<comment type="caution">
    <text evidence="3">The sequence shown here is derived from an EMBL/GenBank/DDBJ whole genome shotgun (WGS) entry which is preliminary data.</text>
</comment>
<dbReference type="Pfam" id="PF03070">
    <property type="entry name" value="TENA_THI-4"/>
    <property type="match status" value="1"/>
</dbReference>
<accession>A0ABP8NX23</accession>
<protein>
    <recommendedName>
        <fullName evidence="2">Thiaminase-2/PQQC domain-containing protein</fullName>
    </recommendedName>
</protein>
<dbReference type="CDD" id="cd19357">
    <property type="entry name" value="TenA_E_At3g16990-like"/>
    <property type="match status" value="1"/>
</dbReference>
<reference evidence="4" key="1">
    <citation type="journal article" date="2019" name="Int. J. Syst. Evol. Microbiol.">
        <title>The Global Catalogue of Microorganisms (GCM) 10K type strain sequencing project: providing services to taxonomists for standard genome sequencing and annotation.</title>
        <authorList>
            <consortium name="The Broad Institute Genomics Platform"/>
            <consortium name="The Broad Institute Genome Sequencing Center for Infectious Disease"/>
            <person name="Wu L."/>
            <person name="Ma J."/>
        </authorList>
    </citation>
    <scope>NUCLEOTIDE SEQUENCE [LARGE SCALE GENOMIC DNA]</scope>
    <source>
        <strain evidence="4">JCM 32206</strain>
    </source>
</reference>
<evidence type="ECO:0000313" key="3">
    <source>
        <dbReference type="EMBL" id="GAA4473533.1"/>
    </source>
</evidence>
<dbReference type="Proteomes" id="UP001501183">
    <property type="component" value="Unassembled WGS sequence"/>
</dbReference>